<reference evidence="9" key="1">
    <citation type="submission" date="2016-10" db="EMBL/GenBank/DDBJ databases">
        <authorList>
            <person name="Varghese N."/>
            <person name="Submissions S."/>
        </authorList>
    </citation>
    <scope>NUCLEOTIDE SEQUENCE [LARGE SCALE GENOMIC DNA]</scope>
    <source>
        <strain evidence="9">DSM 45317</strain>
    </source>
</reference>
<dbReference type="CDD" id="cd07100">
    <property type="entry name" value="ALDH_SSADH1_GabD1"/>
    <property type="match status" value="1"/>
</dbReference>
<dbReference type="GO" id="GO:0004030">
    <property type="term" value="F:aldehyde dehydrogenase [NAD(P)+] activity"/>
    <property type="evidence" value="ECO:0007669"/>
    <property type="project" value="InterPro"/>
</dbReference>
<dbReference type="EMBL" id="FOSW01000015">
    <property type="protein sequence ID" value="SFL68660.1"/>
    <property type="molecule type" value="Genomic_DNA"/>
</dbReference>
<dbReference type="InterPro" id="IPR016163">
    <property type="entry name" value="Ald_DH_C"/>
</dbReference>
<dbReference type="OrthoDB" id="6882680at2"/>
<evidence type="ECO:0000256" key="4">
    <source>
        <dbReference type="PROSITE-ProRule" id="PRU10007"/>
    </source>
</evidence>
<evidence type="ECO:0000313" key="9">
    <source>
        <dbReference type="Proteomes" id="UP000199152"/>
    </source>
</evidence>
<keyword evidence="2" id="KW-0521">NADP</keyword>
<evidence type="ECO:0000256" key="1">
    <source>
        <dbReference type="ARBA" id="ARBA00009986"/>
    </source>
</evidence>
<gene>
    <name evidence="8" type="ORF">SAMN04488085_11593</name>
</gene>
<dbReference type="FunFam" id="3.40.309.10:FF:000010">
    <property type="entry name" value="Gamma-aminobutyraldehyde dehydrogenase"/>
    <property type="match status" value="1"/>
</dbReference>
<dbReference type="InterPro" id="IPR016162">
    <property type="entry name" value="Ald_DH_N"/>
</dbReference>
<dbReference type="InterPro" id="IPR015590">
    <property type="entry name" value="Aldehyde_DH_dom"/>
</dbReference>
<dbReference type="PANTHER" id="PTHR43217">
    <property type="entry name" value="SUCCINATE SEMIALDEHYDE DEHYDROGENASE [NAD(P)+] SAD"/>
    <property type="match status" value="1"/>
</dbReference>
<dbReference type="STRING" id="504800.SAMN04488085_11593"/>
<name>A0A1I4JQ55_9ACTN</name>
<accession>A0A1I4JQ55</accession>
<dbReference type="InterPro" id="IPR047110">
    <property type="entry name" value="GABD/Sad-like"/>
</dbReference>
<dbReference type="InParanoid" id="A0A1I4JQ55"/>
<keyword evidence="3 5" id="KW-0560">Oxidoreductase</keyword>
<dbReference type="PROSITE" id="PS00687">
    <property type="entry name" value="ALDEHYDE_DEHYDR_GLU"/>
    <property type="match status" value="1"/>
</dbReference>
<feature type="active site" evidence="4">
    <location>
        <position position="246"/>
    </location>
</feature>
<proteinExistence type="inferred from homology"/>
<dbReference type="Proteomes" id="UP000199152">
    <property type="component" value="Unassembled WGS sequence"/>
</dbReference>
<evidence type="ECO:0000313" key="8">
    <source>
        <dbReference type="EMBL" id="SFL68660.1"/>
    </source>
</evidence>
<dbReference type="AlphaFoldDB" id="A0A1I4JQ55"/>
<keyword evidence="9" id="KW-1185">Reference proteome</keyword>
<dbReference type="GO" id="GO:0004777">
    <property type="term" value="F:succinate-semialdehyde dehydrogenase (NAD+) activity"/>
    <property type="evidence" value="ECO:0007669"/>
    <property type="project" value="TreeGrafter"/>
</dbReference>
<dbReference type="FunFam" id="3.40.605.10:FF:000012">
    <property type="entry name" value="NAD-dependent succinate-semialdehyde dehydrogenase"/>
    <property type="match status" value="1"/>
</dbReference>
<dbReference type="InterPro" id="IPR044148">
    <property type="entry name" value="ALDH_GabD1-like"/>
</dbReference>
<comment type="similarity">
    <text evidence="1 5">Belongs to the aldehyde dehydrogenase family.</text>
</comment>
<dbReference type="InterPro" id="IPR029510">
    <property type="entry name" value="Ald_DH_CS_GLU"/>
</dbReference>
<evidence type="ECO:0000256" key="6">
    <source>
        <dbReference type="SAM" id="MobiDB-lite"/>
    </source>
</evidence>
<dbReference type="Pfam" id="PF00171">
    <property type="entry name" value="Aldedh"/>
    <property type="match status" value="1"/>
</dbReference>
<dbReference type="RefSeq" id="WP_091328770.1">
    <property type="nucleotide sequence ID" value="NZ_FOSW01000015.1"/>
</dbReference>
<dbReference type="SUPFAM" id="SSF53720">
    <property type="entry name" value="ALDH-like"/>
    <property type="match status" value="1"/>
</dbReference>
<evidence type="ECO:0000259" key="7">
    <source>
        <dbReference type="Pfam" id="PF00171"/>
    </source>
</evidence>
<feature type="domain" description="Aldehyde dehydrogenase" evidence="7">
    <location>
        <begin position="18"/>
        <end position="467"/>
    </location>
</feature>
<protein>
    <submittedName>
        <fullName evidence="8">Succinate-semialdehyde dehydrogenase / glutarate-semialdehyde dehydrogenase</fullName>
    </submittedName>
</protein>
<feature type="region of interest" description="Disordered" evidence="6">
    <location>
        <begin position="1"/>
        <end position="32"/>
    </location>
</feature>
<dbReference type="Gene3D" id="3.40.605.10">
    <property type="entry name" value="Aldehyde Dehydrogenase, Chain A, domain 1"/>
    <property type="match status" value="1"/>
</dbReference>
<dbReference type="InterPro" id="IPR016161">
    <property type="entry name" value="Ald_DH/histidinol_DH"/>
</dbReference>
<sequence length="486" mass="52292">MTTTQTTPAGKTAGESGDRPYATVNPTTGRTEQEFPFLDSSEIDGVVDRAHAAFQEWRRRPVEERAAIVGRIGELMRERREELGALVTREMGKRLEEATGEAVLVSNIFRYYAENGPRFLEPRPIDVMHGEALVVNEPTGVLLAIEPWNFPLYQVSRVAAPNLVLGNAIVLKHAENNPQTALAIEQLFRDAGLPEGVYTNLFLRISDVEQVIAHPHVRGVTLTGSDRAGSSVAALAGKHLKKSVLELGGNDPFIVLDAPEVGRTVKAAAISRTMNSGQACIAAKRFIVMDDVYDDFVAGLTETFRSLQPGDPTDPSTSLGPLSSERAAAALTAQVQDAIDKGATVLAGGGRPDREGAFVEATLLADVTPEMRAYREELFGPVGVVHRVSSEEEAVRLANDTPYGLSATVFSGDTERARRVADQVESGMVWINSPSGTSPELPFGGVKQSGYGRELSELGMFEFANRRLVRTAGSRQARPADAAVAG</sequence>
<evidence type="ECO:0000256" key="5">
    <source>
        <dbReference type="RuleBase" id="RU003345"/>
    </source>
</evidence>
<organism evidence="8 9">
    <name type="scientific">Geodermatophilus ruber</name>
    <dbReference type="NCBI Taxonomy" id="504800"/>
    <lineage>
        <taxon>Bacteria</taxon>
        <taxon>Bacillati</taxon>
        <taxon>Actinomycetota</taxon>
        <taxon>Actinomycetes</taxon>
        <taxon>Geodermatophilales</taxon>
        <taxon>Geodermatophilaceae</taxon>
        <taxon>Geodermatophilus</taxon>
    </lineage>
</organism>
<dbReference type="PANTHER" id="PTHR43217:SF2">
    <property type="entry name" value="SUCCINATE-SEMIALDEHYDE DEHYDROGENASE [NADP(+)]"/>
    <property type="match status" value="1"/>
</dbReference>
<dbReference type="Gene3D" id="3.40.309.10">
    <property type="entry name" value="Aldehyde Dehydrogenase, Chain A, domain 2"/>
    <property type="match status" value="1"/>
</dbReference>
<evidence type="ECO:0000256" key="2">
    <source>
        <dbReference type="ARBA" id="ARBA00022857"/>
    </source>
</evidence>
<evidence type="ECO:0000256" key="3">
    <source>
        <dbReference type="ARBA" id="ARBA00023002"/>
    </source>
</evidence>